<dbReference type="Gene3D" id="3.30.565.10">
    <property type="entry name" value="Histidine kinase-like ATPase, C-terminal domain"/>
    <property type="match status" value="1"/>
</dbReference>
<accession>A0AAP8SMU8</accession>
<keyword evidence="3" id="KW-0808">Transferase</keyword>
<proteinExistence type="predicted"/>
<dbReference type="RefSeq" id="WP_084198587.1">
    <property type="nucleotide sequence ID" value="NZ_BMYL01000003.1"/>
</dbReference>
<keyword evidence="1" id="KW-0472">Membrane</keyword>
<feature type="transmembrane region" description="Helical" evidence="1">
    <location>
        <begin position="90"/>
        <end position="110"/>
    </location>
</feature>
<dbReference type="EMBL" id="PKUR01000003">
    <property type="protein sequence ID" value="PLW85889.1"/>
    <property type="molecule type" value="Genomic_DNA"/>
</dbReference>
<protein>
    <submittedName>
        <fullName evidence="3">Histidine kinase</fullName>
    </submittedName>
</protein>
<dbReference type="PANTHER" id="PTHR34220:SF7">
    <property type="entry name" value="SENSOR HISTIDINE KINASE YPDA"/>
    <property type="match status" value="1"/>
</dbReference>
<keyword evidence="1" id="KW-1133">Transmembrane helix</keyword>
<dbReference type="InterPro" id="IPR050640">
    <property type="entry name" value="Bact_2-comp_sensor_kinase"/>
</dbReference>
<keyword evidence="3" id="KW-0418">Kinase</keyword>
<sequence length="355" mass="38683">MSAGLPSQTDPTGSDASEGGALFIPNLCSPHAVLFMVLLTELIVMVHVLASSSLRGFDWPLLAGGSMLAQWIVLLSGALLCWLREPLSGFSLPIATILCLIIISLVTALSSYLGQTLLAPLTEVPQQVSWIVRNVVIANVLGGIVLRYFSLQQQLQIQQRAELQARLDSLRARIHPHFLFNTLNSIASLIETRPERAEQAVEDLAELFRASLKDSNNRTTVADELHLVDLYLAIEKLRLGDRLAVTRDVQPDCLPVAMPSLLLQPLVENAVYHGVAAIPAGGEIVIRIWREEHCLHARIENPTPAKAPPSEGNQVGLANVELRLKAMFGASATLVASHAAGRFIVELRYPDQKSD</sequence>
<name>A0AAP8SMU8_9GAMM</name>
<feature type="transmembrane region" description="Helical" evidence="1">
    <location>
        <begin position="32"/>
        <end position="50"/>
    </location>
</feature>
<feature type="domain" description="Signal transduction histidine kinase internal region" evidence="2">
    <location>
        <begin position="165"/>
        <end position="243"/>
    </location>
</feature>
<gene>
    <name evidence="3" type="ORF">C0029_14980</name>
</gene>
<feature type="transmembrane region" description="Helical" evidence="1">
    <location>
        <begin position="130"/>
        <end position="150"/>
    </location>
</feature>
<organism evidence="3 4">
    <name type="scientific">Halioglobus japonicus</name>
    <dbReference type="NCBI Taxonomy" id="930805"/>
    <lineage>
        <taxon>Bacteria</taxon>
        <taxon>Pseudomonadati</taxon>
        <taxon>Pseudomonadota</taxon>
        <taxon>Gammaproteobacteria</taxon>
        <taxon>Cellvibrionales</taxon>
        <taxon>Halieaceae</taxon>
        <taxon>Halioglobus</taxon>
    </lineage>
</organism>
<evidence type="ECO:0000313" key="3">
    <source>
        <dbReference type="EMBL" id="PLW85889.1"/>
    </source>
</evidence>
<reference evidence="3 4" key="1">
    <citation type="submission" date="2018-01" db="EMBL/GenBank/DDBJ databases">
        <title>The draft genome sequence of Halioglobus japonicus S1-36.</title>
        <authorList>
            <person name="Du Z.-J."/>
            <person name="Shi M.-J."/>
        </authorList>
    </citation>
    <scope>NUCLEOTIDE SEQUENCE [LARGE SCALE GENOMIC DNA]</scope>
    <source>
        <strain evidence="3 4">S1-36</strain>
    </source>
</reference>
<evidence type="ECO:0000256" key="1">
    <source>
        <dbReference type="SAM" id="Phobius"/>
    </source>
</evidence>
<dbReference type="InterPro" id="IPR036890">
    <property type="entry name" value="HATPase_C_sf"/>
</dbReference>
<dbReference type="GO" id="GO:0016020">
    <property type="term" value="C:membrane"/>
    <property type="evidence" value="ECO:0007669"/>
    <property type="project" value="InterPro"/>
</dbReference>
<evidence type="ECO:0000313" key="4">
    <source>
        <dbReference type="Proteomes" id="UP000235162"/>
    </source>
</evidence>
<dbReference type="InterPro" id="IPR010559">
    <property type="entry name" value="Sig_transdc_His_kin_internal"/>
</dbReference>
<dbReference type="GO" id="GO:0000155">
    <property type="term" value="F:phosphorelay sensor kinase activity"/>
    <property type="evidence" value="ECO:0007669"/>
    <property type="project" value="InterPro"/>
</dbReference>
<dbReference type="Pfam" id="PF06580">
    <property type="entry name" value="His_kinase"/>
    <property type="match status" value="1"/>
</dbReference>
<dbReference type="SUPFAM" id="SSF55874">
    <property type="entry name" value="ATPase domain of HSP90 chaperone/DNA topoisomerase II/histidine kinase"/>
    <property type="match status" value="1"/>
</dbReference>
<dbReference type="Proteomes" id="UP000235162">
    <property type="component" value="Unassembled WGS sequence"/>
</dbReference>
<evidence type="ECO:0000259" key="2">
    <source>
        <dbReference type="Pfam" id="PF06580"/>
    </source>
</evidence>
<dbReference type="PANTHER" id="PTHR34220">
    <property type="entry name" value="SENSOR HISTIDINE KINASE YPDA"/>
    <property type="match status" value="1"/>
</dbReference>
<keyword evidence="1" id="KW-0812">Transmembrane</keyword>
<feature type="transmembrane region" description="Helical" evidence="1">
    <location>
        <begin position="62"/>
        <end position="83"/>
    </location>
</feature>
<comment type="caution">
    <text evidence="3">The sequence shown here is derived from an EMBL/GenBank/DDBJ whole genome shotgun (WGS) entry which is preliminary data.</text>
</comment>
<keyword evidence="4" id="KW-1185">Reference proteome</keyword>
<dbReference type="AlphaFoldDB" id="A0AAP8SMU8"/>